<feature type="domain" description="AB hydrolase-1" evidence="3">
    <location>
        <begin position="244"/>
        <end position="347"/>
    </location>
</feature>
<feature type="transmembrane region" description="Helical" evidence="2">
    <location>
        <begin position="50"/>
        <end position="68"/>
    </location>
</feature>
<evidence type="ECO:0000313" key="5">
    <source>
        <dbReference type="Proteomes" id="UP000247498"/>
    </source>
</evidence>
<organism evidence="4 5">
    <name type="scientific">Raphidocelis subcapitata</name>
    <dbReference type="NCBI Taxonomy" id="307507"/>
    <lineage>
        <taxon>Eukaryota</taxon>
        <taxon>Viridiplantae</taxon>
        <taxon>Chlorophyta</taxon>
        <taxon>core chlorophytes</taxon>
        <taxon>Chlorophyceae</taxon>
        <taxon>CS clade</taxon>
        <taxon>Sphaeropleales</taxon>
        <taxon>Selenastraceae</taxon>
        <taxon>Raphidocelis</taxon>
    </lineage>
</organism>
<dbReference type="InterPro" id="IPR029058">
    <property type="entry name" value="AB_hydrolase_fold"/>
</dbReference>
<accession>A0A2V0PC81</accession>
<evidence type="ECO:0000256" key="2">
    <source>
        <dbReference type="SAM" id="Phobius"/>
    </source>
</evidence>
<dbReference type="InParanoid" id="A0A2V0PC81"/>
<keyword evidence="2" id="KW-1133">Transmembrane helix</keyword>
<evidence type="ECO:0000256" key="1">
    <source>
        <dbReference type="SAM" id="MobiDB-lite"/>
    </source>
</evidence>
<dbReference type="Gene3D" id="3.40.50.1820">
    <property type="entry name" value="alpha/beta hydrolase"/>
    <property type="match status" value="1"/>
</dbReference>
<dbReference type="STRING" id="307507.A0A2V0PC81"/>
<keyword evidence="2" id="KW-0812">Transmembrane</keyword>
<feature type="region of interest" description="Disordered" evidence="1">
    <location>
        <begin position="511"/>
        <end position="538"/>
    </location>
</feature>
<dbReference type="PROSITE" id="PS51318">
    <property type="entry name" value="TAT"/>
    <property type="match status" value="1"/>
</dbReference>
<evidence type="ECO:0000259" key="3">
    <source>
        <dbReference type="Pfam" id="PF00561"/>
    </source>
</evidence>
<sequence>MTAAAPPPALSREGLARRRALYARAAAGAALAIAAAAALALHAASRVAPAHALWAWLALEVAFVFVWVDKLHRFSAQPPEQQPSGHDGVAVALRFKGLRKYFAFSDRYLKLWFRDADKSLIRRGNVLELLSYGFWYSTADQVTARGDMPFLDSLLSLLQSETGIQLEEGYTPGLRYMSHLWDALPASYRPLVFYAFTESLGALTRAMLWAAGFRRHDVCGRGYYTLEAAPWSGPASAGGQRGAPVLFLHGVGGGVLPYLGVIFNFAASGRAIIAPEYRHCSMRLTDDIPTVEDLAHAAHTFMAAMGHERAHIVGHSYGSLVASRLVQLHPDAAASLTLLDPVCFGMFMPPLLYNFLYARPCSGSLLQDLGMYLVSRELHMTATFCRRFMWSDYNLWPEHLPANLLVMLSGQDLLSQADDILAWLTAETRARVLFDPEARHGCLLMRPDRQARVLAEWLDMAAGADARAAAGAPAPALRRGGARRSSLGGVAPRRASVSFKLEAQVLPLPRALTSDSASTSSDSEAEARDAAAAAAAARQAARPRSAGAAAAPGGAAREQLLPAAAAAAAAALAGRKGQLGDSASIDLGALAFARGYAGLGDGAAAALPAGLAPGGARRHGLARRRGAAHFEGW</sequence>
<feature type="transmembrane region" description="Helical" evidence="2">
    <location>
        <begin position="21"/>
        <end position="44"/>
    </location>
</feature>
<keyword evidence="2" id="KW-0472">Membrane</keyword>
<comment type="caution">
    <text evidence="4">The sequence shown here is derived from an EMBL/GenBank/DDBJ whole genome shotgun (WGS) entry which is preliminary data.</text>
</comment>
<dbReference type="SUPFAM" id="SSF53474">
    <property type="entry name" value="alpha/beta-Hydrolases"/>
    <property type="match status" value="1"/>
</dbReference>
<protein>
    <recommendedName>
        <fullName evidence="3">AB hydrolase-1 domain-containing protein</fullName>
    </recommendedName>
</protein>
<keyword evidence="5" id="KW-1185">Reference proteome</keyword>
<dbReference type="OrthoDB" id="2017000at2759"/>
<dbReference type="InterPro" id="IPR000073">
    <property type="entry name" value="AB_hydrolase_1"/>
</dbReference>
<dbReference type="PANTHER" id="PTHR37471:SF1">
    <property type="entry name" value="AB HYDROLASE-1 DOMAIN-CONTAINING PROTEIN"/>
    <property type="match status" value="1"/>
</dbReference>
<gene>
    <name evidence="4" type="ORF">Rsub_10384</name>
</gene>
<proteinExistence type="predicted"/>
<reference evidence="4 5" key="1">
    <citation type="journal article" date="2018" name="Sci. Rep.">
        <title>Raphidocelis subcapitata (=Pseudokirchneriella subcapitata) provides an insight into genome evolution and environmental adaptations in the Sphaeropleales.</title>
        <authorList>
            <person name="Suzuki S."/>
            <person name="Yamaguchi H."/>
            <person name="Nakajima N."/>
            <person name="Kawachi M."/>
        </authorList>
    </citation>
    <scope>NUCLEOTIDE SEQUENCE [LARGE SCALE GENOMIC DNA]</scope>
    <source>
        <strain evidence="4 5">NIES-35</strain>
    </source>
</reference>
<dbReference type="InterPro" id="IPR006311">
    <property type="entry name" value="TAT_signal"/>
</dbReference>
<dbReference type="Pfam" id="PF00561">
    <property type="entry name" value="Abhydrolase_1"/>
    <property type="match status" value="1"/>
</dbReference>
<evidence type="ECO:0000313" key="4">
    <source>
        <dbReference type="EMBL" id="GBF97461.1"/>
    </source>
</evidence>
<dbReference type="Proteomes" id="UP000247498">
    <property type="component" value="Unassembled WGS sequence"/>
</dbReference>
<dbReference type="EMBL" id="BDRX01000100">
    <property type="protein sequence ID" value="GBF97461.1"/>
    <property type="molecule type" value="Genomic_DNA"/>
</dbReference>
<dbReference type="AlphaFoldDB" id="A0A2V0PC81"/>
<dbReference type="PANTHER" id="PTHR37471">
    <property type="entry name" value="UNNAMED PRODUCT"/>
    <property type="match status" value="1"/>
</dbReference>
<name>A0A2V0PC81_9CHLO</name>
<feature type="compositionally biased region" description="Low complexity" evidence="1">
    <location>
        <begin position="511"/>
        <end position="522"/>
    </location>
</feature>